<sequence length="93" mass="10253">MEVSVGRGLHVDLVNARGRAVRPEDYKMREGAGYVKRAVGWSSVLGGALCGGHEEKREDRPLNEASTVQEIGDWDYFRTGLKECVVCNADQSL</sequence>
<gene>
    <name evidence="1" type="ORF">NDU88_003677</name>
</gene>
<dbReference type="AlphaFoldDB" id="A0AAV7SGN3"/>
<keyword evidence="2" id="KW-1185">Reference proteome</keyword>
<accession>A0AAV7SGN3</accession>
<dbReference type="EMBL" id="JANPWB010000008">
    <property type="protein sequence ID" value="KAJ1163214.1"/>
    <property type="molecule type" value="Genomic_DNA"/>
</dbReference>
<protein>
    <submittedName>
        <fullName evidence="1">Uncharacterized protein</fullName>
    </submittedName>
</protein>
<evidence type="ECO:0000313" key="1">
    <source>
        <dbReference type="EMBL" id="KAJ1163214.1"/>
    </source>
</evidence>
<dbReference type="Proteomes" id="UP001066276">
    <property type="component" value="Chromosome 4_2"/>
</dbReference>
<proteinExistence type="predicted"/>
<organism evidence="1 2">
    <name type="scientific">Pleurodeles waltl</name>
    <name type="common">Iberian ribbed newt</name>
    <dbReference type="NCBI Taxonomy" id="8319"/>
    <lineage>
        <taxon>Eukaryota</taxon>
        <taxon>Metazoa</taxon>
        <taxon>Chordata</taxon>
        <taxon>Craniata</taxon>
        <taxon>Vertebrata</taxon>
        <taxon>Euteleostomi</taxon>
        <taxon>Amphibia</taxon>
        <taxon>Batrachia</taxon>
        <taxon>Caudata</taxon>
        <taxon>Salamandroidea</taxon>
        <taxon>Salamandridae</taxon>
        <taxon>Pleurodelinae</taxon>
        <taxon>Pleurodeles</taxon>
    </lineage>
</organism>
<evidence type="ECO:0000313" key="2">
    <source>
        <dbReference type="Proteomes" id="UP001066276"/>
    </source>
</evidence>
<reference evidence="1" key="1">
    <citation type="journal article" date="2022" name="bioRxiv">
        <title>Sequencing and chromosome-scale assembly of the giantPleurodeles waltlgenome.</title>
        <authorList>
            <person name="Brown T."/>
            <person name="Elewa A."/>
            <person name="Iarovenko S."/>
            <person name="Subramanian E."/>
            <person name="Araus A.J."/>
            <person name="Petzold A."/>
            <person name="Susuki M."/>
            <person name="Suzuki K.-i.T."/>
            <person name="Hayashi T."/>
            <person name="Toyoda A."/>
            <person name="Oliveira C."/>
            <person name="Osipova E."/>
            <person name="Leigh N.D."/>
            <person name="Simon A."/>
            <person name="Yun M.H."/>
        </authorList>
    </citation>
    <scope>NUCLEOTIDE SEQUENCE</scope>
    <source>
        <strain evidence="1">20211129_DDA</strain>
        <tissue evidence="1">Liver</tissue>
    </source>
</reference>
<name>A0AAV7SGN3_PLEWA</name>
<comment type="caution">
    <text evidence="1">The sequence shown here is derived from an EMBL/GenBank/DDBJ whole genome shotgun (WGS) entry which is preliminary data.</text>
</comment>